<proteinExistence type="predicted"/>
<dbReference type="InterPro" id="IPR036736">
    <property type="entry name" value="ACP-like_sf"/>
</dbReference>
<accession>A0A1M6V4A4</accession>
<dbReference type="SUPFAM" id="SSF47336">
    <property type="entry name" value="ACP-like"/>
    <property type="match status" value="1"/>
</dbReference>
<dbReference type="STRING" id="1121421.SAMN02745123_03039"/>
<keyword evidence="2" id="KW-1185">Reference proteome</keyword>
<reference evidence="2" key="1">
    <citation type="submission" date="2016-11" db="EMBL/GenBank/DDBJ databases">
        <authorList>
            <person name="Varghese N."/>
            <person name="Submissions S."/>
        </authorList>
    </citation>
    <scope>NUCLEOTIDE SEQUENCE [LARGE SCALE GENOMIC DNA]</scope>
    <source>
        <strain evidence="2">DSM 10349</strain>
    </source>
</reference>
<dbReference type="Gene3D" id="1.10.1200.10">
    <property type="entry name" value="ACP-like"/>
    <property type="match status" value="1"/>
</dbReference>
<protein>
    <submittedName>
        <fullName evidence="1">Acyl carrier protein</fullName>
    </submittedName>
</protein>
<sequence>MMTNIEKYKNIFIRVFDVREDSLNESFTFADTEKWDSLGHITLISELENEFDVMFDTEDILSFGSFENGMKILKKYRVSFDN</sequence>
<gene>
    <name evidence="1" type="ORF">SAMN02745123_03039</name>
</gene>
<evidence type="ECO:0000313" key="1">
    <source>
        <dbReference type="EMBL" id="SHK76273.1"/>
    </source>
</evidence>
<dbReference type="AlphaFoldDB" id="A0A1M6V4A4"/>
<dbReference type="Proteomes" id="UP000183997">
    <property type="component" value="Unassembled WGS sequence"/>
</dbReference>
<evidence type="ECO:0000313" key="2">
    <source>
        <dbReference type="Proteomes" id="UP000183997"/>
    </source>
</evidence>
<dbReference type="EMBL" id="FRAR01000023">
    <property type="protein sequence ID" value="SHK76273.1"/>
    <property type="molecule type" value="Genomic_DNA"/>
</dbReference>
<organism evidence="1 2">
    <name type="scientific">Desulforamulus aeronauticus DSM 10349</name>
    <dbReference type="NCBI Taxonomy" id="1121421"/>
    <lineage>
        <taxon>Bacteria</taxon>
        <taxon>Bacillati</taxon>
        <taxon>Bacillota</taxon>
        <taxon>Clostridia</taxon>
        <taxon>Eubacteriales</taxon>
        <taxon>Peptococcaceae</taxon>
        <taxon>Desulforamulus</taxon>
    </lineage>
</organism>
<dbReference type="RefSeq" id="WP_238456837.1">
    <property type="nucleotide sequence ID" value="NZ_FRAR01000023.1"/>
</dbReference>
<name>A0A1M6V4A4_9FIRM</name>